<evidence type="ECO:0000256" key="1">
    <source>
        <dbReference type="SAM" id="MobiDB-lite"/>
    </source>
</evidence>
<feature type="compositionally biased region" description="Basic residues" evidence="1">
    <location>
        <begin position="552"/>
        <end position="561"/>
    </location>
</feature>
<organism evidence="2 3">
    <name type="scientific">Aspergillus pseudoustus</name>
    <dbReference type="NCBI Taxonomy" id="1810923"/>
    <lineage>
        <taxon>Eukaryota</taxon>
        <taxon>Fungi</taxon>
        <taxon>Dikarya</taxon>
        <taxon>Ascomycota</taxon>
        <taxon>Pezizomycotina</taxon>
        <taxon>Eurotiomycetes</taxon>
        <taxon>Eurotiomycetidae</taxon>
        <taxon>Eurotiales</taxon>
        <taxon>Aspergillaceae</taxon>
        <taxon>Aspergillus</taxon>
        <taxon>Aspergillus subgen. Nidulantes</taxon>
    </lineage>
</organism>
<feature type="compositionally biased region" description="Basic and acidic residues" evidence="1">
    <location>
        <begin position="681"/>
        <end position="721"/>
    </location>
</feature>
<reference evidence="2 3" key="1">
    <citation type="submission" date="2024-07" db="EMBL/GenBank/DDBJ databases">
        <title>Section-level genome sequencing and comparative genomics of Aspergillus sections Usti and Cavernicolus.</title>
        <authorList>
            <consortium name="Lawrence Berkeley National Laboratory"/>
            <person name="Nybo J.L."/>
            <person name="Vesth T.C."/>
            <person name="Theobald S."/>
            <person name="Frisvad J.C."/>
            <person name="Larsen T.O."/>
            <person name="Kjaerboelling I."/>
            <person name="Rothschild-Mancinelli K."/>
            <person name="Lyhne E.K."/>
            <person name="Kogle M.E."/>
            <person name="Barry K."/>
            <person name="Clum A."/>
            <person name="Na H."/>
            <person name="Ledsgaard L."/>
            <person name="Lin J."/>
            <person name="Lipzen A."/>
            <person name="Kuo A."/>
            <person name="Riley R."/>
            <person name="Mondo S."/>
            <person name="Labutti K."/>
            <person name="Haridas S."/>
            <person name="Pangalinan J."/>
            <person name="Salamov A.A."/>
            <person name="Simmons B.A."/>
            <person name="Magnuson J.K."/>
            <person name="Chen J."/>
            <person name="Drula E."/>
            <person name="Henrissat B."/>
            <person name="Wiebenga A."/>
            <person name="Lubbers R.J."/>
            <person name="Gomes A.C."/>
            <person name="Makela M.R."/>
            <person name="Stajich J."/>
            <person name="Grigoriev I.V."/>
            <person name="Mortensen U.H."/>
            <person name="De Vries R.P."/>
            <person name="Baker S.E."/>
            <person name="Andersen M.R."/>
        </authorList>
    </citation>
    <scope>NUCLEOTIDE SEQUENCE [LARGE SCALE GENOMIC DNA]</scope>
    <source>
        <strain evidence="2 3">CBS 123904</strain>
    </source>
</reference>
<proteinExistence type="predicted"/>
<protein>
    <recommendedName>
        <fullName evidence="4">Eisosome protein 1</fullName>
    </recommendedName>
</protein>
<keyword evidence="3" id="KW-1185">Reference proteome</keyword>
<dbReference type="PANTHER" id="PTHR28298">
    <property type="entry name" value="EISOSOME PROTEIN 1"/>
    <property type="match status" value="1"/>
</dbReference>
<feature type="compositionally biased region" description="Basic and acidic residues" evidence="1">
    <location>
        <begin position="576"/>
        <end position="589"/>
    </location>
</feature>
<dbReference type="Pfam" id="PF12757">
    <property type="entry name" value="Eisosome1"/>
    <property type="match status" value="1"/>
</dbReference>
<dbReference type="InterPro" id="IPR024527">
    <property type="entry name" value="Eisosome1"/>
</dbReference>
<gene>
    <name evidence="2" type="ORF">BJY01DRAFT_202004</name>
</gene>
<sequence length="754" mass="84049">MAAVEHNPPAQERIPHTRSARLADQAATAALYVTHPERNILAREQSGPTSSSRHGLSNASAAAALIAHARKQDLGGKQAASHVADRQKTASPSHGGYPYQAAMYAVREGRTTVGTHGTRRRADSAPSEAARASAAARIESPGDPFDDLDKYMNASRIQNVHMNPKMFTATPPVAPELEEHRRKSILEAASMSMAKDMYATIESKEVGSAGLQRLPTGARSQRSMSKPDAATLQQASTIMLHQALNLQDVAQKRAAEKLAQLEDENAKYQDYYGIERQPARSSFVLRRRRGSNETEQYDAERSKEIRTQMTALRSKLDAVDEKREKDRASLLELARKNVDATMQDIDKRIYTEGGRTAAMQKYLDEKAQERAQKGLQELNEQYLTDGRVNISAQRYVEMADVEDLARHRLQPTFDEIEDLAQAQKAREVEARLDEEQRQHLLALEREREADIEQEQRQHLGEYIPCVIGILLISLDHLKQDAKSREEKVWPWKRKSRHVQDFEPPRETTKDQEQQRANGAAAASHGTQTEDHLSASGAVQTEPASRRDSKLKSWFKGRRGHRSSTSLPKGASGTQEGEQRESEPVGRDASRSTSTVGEEFADAQEMDTERPESEGEREPEQRSRPVSSVAHAPEGGSRTAPLRSNPVTARDLRQQNQKGSSDENSYKLDGMTPSEYATTQQDSKKIVEESNSLKEQRRHEAEGHVHELAAPSTDRKALRDTAAEQSLEAPPAIGYTVDKRTSNGTVRESRFSEDL</sequence>
<feature type="region of interest" description="Disordered" evidence="1">
    <location>
        <begin position="76"/>
        <end position="97"/>
    </location>
</feature>
<feature type="compositionally biased region" description="Basic and acidic residues" evidence="1">
    <location>
        <begin position="736"/>
        <end position="754"/>
    </location>
</feature>
<feature type="compositionally biased region" description="Polar residues" evidence="1">
    <location>
        <begin position="562"/>
        <end position="575"/>
    </location>
</feature>
<feature type="region of interest" description="Disordered" evidence="1">
    <location>
        <begin position="113"/>
        <end position="132"/>
    </location>
</feature>
<dbReference type="Proteomes" id="UP001610446">
    <property type="component" value="Unassembled WGS sequence"/>
</dbReference>
<feature type="region of interest" description="Disordered" evidence="1">
    <location>
        <begin position="36"/>
        <end position="57"/>
    </location>
</feature>
<evidence type="ECO:0000313" key="2">
    <source>
        <dbReference type="EMBL" id="KAL2857745.1"/>
    </source>
</evidence>
<evidence type="ECO:0008006" key="4">
    <source>
        <dbReference type="Google" id="ProtNLM"/>
    </source>
</evidence>
<feature type="compositionally biased region" description="Basic and acidic residues" evidence="1">
    <location>
        <begin position="497"/>
        <end position="513"/>
    </location>
</feature>
<evidence type="ECO:0000313" key="3">
    <source>
        <dbReference type="Proteomes" id="UP001610446"/>
    </source>
</evidence>
<feature type="compositionally biased region" description="Basic and acidic residues" evidence="1">
    <location>
        <begin position="606"/>
        <end position="622"/>
    </location>
</feature>
<feature type="compositionally biased region" description="Polar residues" evidence="1">
    <location>
        <begin position="46"/>
        <end position="57"/>
    </location>
</feature>
<accession>A0ABR4KZP4</accession>
<comment type="caution">
    <text evidence="2">The sequence shown here is derived from an EMBL/GenBank/DDBJ whole genome shotgun (WGS) entry which is preliminary data.</text>
</comment>
<dbReference type="EMBL" id="JBFXLU010000003">
    <property type="protein sequence ID" value="KAL2857745.1"/>
    <property type="molecule type" value="Genomic_DNA"/>
</dbReference>
<feature type="region of interest" description="Disordered" evidence="1">
    <location>
        <begin position="483"/>
        <end position="754"/>
    </location>
</feature>
<dbReference type="PANTHER" id="PTHR28298:SF1">
    <property type="entry name" value="EISOSOME PROTEIN 1"/>
    <property type="match status" value="1"/>
</dbReference>
<name>A0ABR4KZP4_9EURO</name>